<sequence>MGVVQNLLAQLWRGLSLWGVKGVVNQWACKTMIVGRWHLPETDWVKVNVDGSVSRSNSKVSVGGAMRGPTGGWLVGFKMVIGRYMIDAPKLGKSEFRHIQRNVNKVVDCITKTDRGEIDQLIILKDPPHNVRGWPERKY</sequence>
<feature type="chain" id="PRO_5029903771" description="RNase H type-1 domain-containing protein" evidence="1">
    <location>
        <begin position="23"/>
        <end position="139"/>
    </location>
</feature>
<dbReference type="Proteomes" id="UP000593573">
    <property type="component" value="Unassembled WGS sequence"/>
</dbReference>
<evidence type="ECO:0000256" key="1">
    <source>
        <dbReference type="SAM" id="SignalP"/>
    </source>
</evidence>
<gene>
    <name evidence="2" type="ORF">Goklo_020377</name>
</gene>
<dbReference type="PANTHER" id="PTHR47723:SF24">
    <property type="entry name" value="RNASE H TYPE-1 DOMAIN-CONTAINING PROTEIN"/>
    <property type="match status" value="1"/>
</dbReference>
<accession>A0A7J8URN0</accession>
<feature type="signal peptide" evidence="1">
    <location>
        <begin position="1"/>
        <end position="22"/>
    </location>
</feature>
<protein>
    <recommendedName>
        <fullName evidence="4">RNase H type-1 domain-containing protein</fullName>
    </recommendedName>
</protein>
<dbReference type="AlphaFoldDB" id="A0A7J8URN0"/>
<dbReference type="EMBL" id="JABFAB010000007">
    <property type="protein sequence ID" value="MBA0653176.1"/>
    <property type="molecule type" value="Genomic_DNA"/>
</dbReference>
<name>A0A7J8URN0_9ROSI</name>
<reference evidence="2 3" key="1">
    <citation type="journal article" date="2019" name="Genome Biol. Evol.">
        <title>Insights into the evolution of the New World diploid cottons (Gossypium, subgenus Houzingenia) based on genome sequencing.</title>
        <authorList>
            <person name="Grover C.E."/>
            <person name="Arick M.A. 2nd"/>
            <person name="Thrash A."/>
            <person name="Conover J.L."/>
            <person name="Sanders W.S."/>
            <person name="Peterson D.G."/>
            <person name="Frelichowski J.E."/>
            <person name="Scheffler J.A."/>
            <person name="Scheffler B.E."/>
            <person name="Wendel J.F."/>
        </authorList>
    </citation>
    <scope>NUCLEOTIDE SEQUENCE [LARGE SCALE GENOMIC DNA]</scope>
    <source>
        <strain evidence="2">57</strain>
        <tissue evidence="2">Leaf</tissue>
    </source>
</reference>
<dbReference type="PANTHER" id="PTHR47723">
    <property type="entry name" value="OS05G0353850 PROTEIN"/>
    <property type="match status" value="1"/>
</dbReference>
<organism evidence="2 3">
    <name type="scientific">Gossypium klotzschianum</name>
    <dbReference type="NCBI Taxonomy" id="34286"/>
    <lineage>
        <taxon>Eukaryota</taxon>
        <taxon>Viridiplantae</taxon>
        <taxon>Streptophyta</taxon>
        <taxon>Embryophyta</taxon>
        <taxon>Tracheophyta</taxon>
        <taxon>Spermatophyta</taxon>
        <taxon>Magnoliopsida</taxon>
        <taxon>eudicotyledons</taxon>
        <taxon>Gunneridae</taxon>
        <taxon>Pentapetalae</taxon>
        <taxon>rosids</taxon>
        <taxon>malvids</taxon>
        <taxon>Malvales</taxon>
        <taxon>Malvaceae</taxon>
        <taxon>Malvoideae</taxon>
        <taxon>Gossypium</taxon>
    </lineage>
</organism>
<proteinExistence type="predicted"/>
<dbReference type="OrthoDB" id="998186at2759"/>
<dbReference type="InterPro" id="IPR053151">
    <property type="entry name" value="RNase_H-like"/>
</dbReference>
<keyword evidence="3" id="KW-1185">Reference proteome</keyword>
<comment type="caution">
    <text evidence="2">The sequence shown here is derived from an EMBL/GenBank/DDBJ whole genome shotgun (WGS) entry which is preliminary data.</text>
</comment>
<evidence type="ECO:0000313" key="2">
    <source>
        <dbReference type="EMBL" id="MBA0653176.1"/>
    </source>
</evidence>
<evidence type="ECO:0000313" key="3">
    <source>
        <dbReference type="Proteomes" id="UP000593573"/>
    </source>
</evidence>
<keyword evidence="1" id="KW-0732">Signal</keyword>
<evidence type="ECO:0008006" key="4">
    <source>
        <dbReference type="Google" id="ProtNLM"/>
    </source>
</evidence>